<protein>
    <submittedName>
        <fullName evidence="2">Alpha/beta hydrolase</fullName>
    </submittedName>
</protein>
<dbReference type="PANTHER" id="PTHR43194">
    <property type="entry name" value="HYDROLASE ALPHA/BETA FOLD FAMILY"/>
    <property type="match status" value="1"/>
</dbReference>
<dbReference type="PRINTS" id="PR00412">
    <property type="entry name" value="EPOXHYDRLASE"/>
</dbReference>
<proteinExistence type="predicted"/>
<dbReference type="GO" id="GO:0016787">
    <property type="term" value="F:hydrolase activity"/>
    <property type="evidence" value="ECO:0007669"/>
    <property type="project" value="UniProtKB-KW"/>
</dbReference>
<dbReference type="Pfam" id="PF00561">
    <property type="entry name" value="Abhydrolase_1"/>
    <property type="match status" value="1"/>
</dbReference>
<sequence length="296" mass="32624">MPVLSDGFFDGFTLEHIPLPDATLRCRHGGSGPPLLLLHGHPRTHVTWWRVAPLLARHFTVVCPDLRGFGQSSKPADSPDHAGSSKRAKARDGIDLMRALGHDRFAVAGHDRGSYVAFRMAMDHPDAVTRLAVLDGVPIIEALERCDAGFAQAWWHWFFFAQPDKPERAILADPDAWYGLDPSVIGPAAYEDIRRALHDPATVHAMVEDYRAGPGIDRAHDAADRAAGRRLRCPTLCLWSSRDDLERLYGDVLAVWRPWAPDLRGHPIESGHHMAEEAPEALVAALIAFFSGSLPA</sequence>
<evidence type="ECO:0000313" key="3">
    <source>
        <dbReference type="Proteomes" id="UP001413721"/>
    </source>
</evidence>
<reference evidence="2 3" key="1">
    <citation type="submission" date="2024-03" db="EMBL/GenBank/DDBJ databases">
        <title>High-quality draft genome sequencing of Tistrella sp. BH-R2-4.</title>
        <authorList>
            <person name="Dong C."/>
        </authorList>
    </citation>
    <scope>NUCLEOTIDE SEQUENCE [LARGE SCALE GENOMIC DNA]</scope>
    <source>
        <strain evidence="2 3">BH-R2-4</strain>
    </source>
</reference>
<evidence type="ECO:0000259" key="1">
    <source>
        <dbReference type="Pfam" id="PF00561"/>
    </source>
</evidence>
<keyword evidence="2" id="KW-0378">Hydrolase</keyword>
<organism evidence="2 3">
    <name type="scientific">Tistrella arctica</name>
    <dbReference type="NCBI Taxonomy" id="3133430"/>
    <lineage>
        <taxon>Bacteria</taxon>
        <taxon>Pseudomonadati</taxon>
        <taxon>Pseudomonadota</taxon>
        <taxon>Alphaproteobacteria</taxon>
        <taxon>Geminicoccales</taxon>
        <taxon>Geminicoccaceae</taxon>
        <taxon>Tistrella</taxon>
    </lineage>
</organism>
<dbReference type="Proteomes" id="UP001413721">
    <property type="component" value="Unassembled WGS sequence"/>
</dbReference>
<dbReference type="PANTHER" id="PTHR43194:SF5">
    <property type="entry name" value="PIMELOYL-[ACYL-CARRIER PROTEIN] METHYL ESTER ESTERASE"/>
    <property type="match status" value="1"/>
</dbReference>
<evidence type="ECO:0000313" key="2">
    <source>
        <dbReference type="EMBL" id="MEN2990517.1"/>
    </source>
</evidence>
<comment type="caution">
    <text evidence="2">The sequence shown here is derived from an EMBL/GenBank/DDBJ whole genome shotgun (WGS) entry which is preliminary data.</text>
</comment>
<dbReference type="PRINTS" id="PR00111">
    <property type="entry name" value="ABHYDROLASE"/>
</dbReference>
<dbReference type="EMBL" id="JBBKTW010000007">
    <property type="protein sequence ID" value="MEN2990517.1"/>
    <property type="molecule type" value="Genomic_DNA"/>
</dbReference>
<accession>A0ABU9YNZ5</accession>
<dbReference type="SUPFAM" id="SSF53474">
    <property type="entry name" value="alpha/beta-Hydrolases"/>
    <property type="match status" value="1"/>
</dbReference>
<dbReference type="InterPro" id="IPR000073">
    <property type="entry name" value="AB_hydrolase_1"/>
</dbReference>
<dbReference type="Gene3D" id="3.40.50.1820">
    <property type="entry name" value="alpha/beta hydrolase"/>
    <property type="match status" value="1"/>
</dbReference>
<dbReference type="InterPro" id="IPR029058">
    <property type="entry name" value="AB_hydrolase_fold"/>
</dbReference>
<name>A0ABU9YNZ5_9PROT</name>
<keyword evidence="3" id="KW-1185">Reference proteome</keyword>
<gene>
    <name evidence="2" type="ORF">WG926_19545</name>
</gene>
<dbReference type="InterPro" id="IPR050228">
    <property type="entry name" value="Carboxylesterase_BioH"/>
</dbReference>
<dbReference type="InterPro" id="IPR000639">
    <property type="entry name" value="Epox_hydrolase-like"/>
</dbReference>
<feature type="domain" description="AB hydrolase-1" evidence="1">
    <location>
        <begin position="33"/>
        <end position="278"/>
    </location>
</feature>